<dbReference type="EMBL" id="CM056815">
    <property type="protein sequence ID" value="KAJ8630223.1"/>
    <property type="molecule type" value="Genomic_DNA"/>
</dbReference>
<sequence>MEASYHDSGGQQQQQWYSDEAVTTLLLERRARARARRGSVAFGARLDPKKSQQRSPNFSGQGHSPTAIAGDNRTLPGFPQQSPRLTMDGFHSQPWTAGVAWLSTLSHPVMPVLATFQPLVT</sequence>
<accession>A0ACC2LAY2</accession>
<evidence type="ECO:0000313" key="1">
    <source>
        <dbReference type="EMBL" id="KAJ8630223.1"/>
    </source>
</evidence>
<evidence type="ECO:0000313" key="2">
    <source>
        <dbReference type="Proteomes" id="UP001234297"/>
    </source>
</evidence>
<proteinExistence type="predicted"/>
<comment type="caution">
    <text evidence="1">The sequence shown here is derived from an EMBL/GenBank/DDBJ whole genome shotgun (WGS) entry which is preliminary data.</text>
</comment>
<dbReference type="Proteomes" id="UP001234297">
    <property type="component" value="Chromosome 7"/>
</dbReference>
<reference evidence="1 2" key="1">
    <citation type="journal article" date="2022" name="Hortic Res">
        <title>A haplotype resolved chromosomal level avocado genome allows analysis of novel avocado genes.</title>
        <authorList>
            <person name="Nath O."/>
            <person name="Fletcher S.J."/>
            <person name="Hayward A."/>
            <person name="Shaw L.M."/>
            <person name="Masouleh A.K."/>
            <person name="Furtado A."/>
            <person name="Henry R.J."/>
            <person name="Mitter N."/>
        </authorList>
    </citation>
    <scope>NUCLEOTIDE SEQUENCE [LARGE SCALE GENOMIC DNA]</scope>
    <source>
        <strain evidence="2">cv. Hass</strain>
    </source>
</reference>
<keyword evidence="2" id="KW-1185">Reference proteome</keyword>
<protein>
    <submittedName>
        <fullName evidence="1">Uncharacterized protein</fullName>
    </submittedName>
</protein>
<organism evidence="1 2">
    <name type="scientific">Persea americana</name>
    <name type="common">Avocado</name>
    <dbReference type="NCBI Taxonomy" id="3435"/>
    <lineage>
        <taxon>Eukaryota</taxon>
        <taxon>Viridiplantae</taxon>
        <taxon>Streptophyta</taxon>
        <taxon>Embryophyta</taxon>
        <taxon>Tracheophyta</taxon>
        <taxon>Spermatophyta</taxon>
        <taxon>Magnoliopsida</taxon>
        <taxon>Magnoliidae</taxon>
        <taxon>Laurales</taxon>
        <taxon>Lauraceae</taxon>
        <taxon>Persea</taxon>
    </lineage>
</organism>
<name>A0ACC2LAY2_PERAE</name>
<gene>
    <name evidence="1" type="ORF">MRB53_023546</name>
</gene>